<dbReference type="AlphaFoldDB" id="A0A7W5DZ40"/>
<organism evidence="1 2">
    <name type="scientific">Aporhodopirellula rubra</name>
    <dbReference type="NCBI Taxonomy" id="980271"/>
    <lineage>
        <taxon>Bacteria</taxon>
        <taxon>Pseudomonadati</taxon>
        <taxon>Planctomycetota</taxon>
        <taxon>Planctomycetia</taxon>
        <taxon>Pirellulales</taxon>
        <taxon>Pirellulaceae</taxon>
        <taxon>Aporhodopirellula</taxon>
    </lineage>
</organism>
<gene>
    <name evidence="1" type="ORF">FHS27_002987</name>
</gene>
<dbReference type="EMBL" id="JACHXU010000009">
    <property type="protein sequence ID" value="MBB3207168.1"/>
    <property type="molecule type" value="Genomic_DNA"/>
</dbReference>
<reference evidence="1 2" key="1">
    <citation type="submission" date="2020-08" db="EMBL/GenBank/DDBJ databases">
        <title>Genomic Encyclopedia of Type Strains, Phase III (KMG-III): the genomes of soil and plant-associated and newly described type strains.</title>
        <authorList>
            <person name="Whitman W."/>
        </authorList>
    </citation>
    <scope>NUCLEOTIDE SEQUENCE [LARGE SCALE GENOMIC DNA]</scope>
    <source>
        <strain evidence="1 2">CECT 8075</strain>
    </source>
</reference>
<accession>A0A7W5DZ40</accession>
<sequence>MRCHRRRLRISNRRPTLSLINIEGNPTPLQSPSVVPFCAVMRASKNSSKSPHVPFRYFIAGVFSDSGSSERCGEVYF</sequence>
<evidence type="ECO:0000313" key="1">
    <source>
        <dbReference type="EMBL" id="MBB3207168.1"/>
    </source>
</evidence>
<dbReference type="Proteomes" id="UP000536179">
    <property type="component" value="Unassembled WGS sequence"/>
</dbReference>
<evidence type="ECO:0000313" key="2">
    <source>
        <dbReference type="Proteomes" id="UP000536179"/>
    </source>
</evidence>
<name>A0A7W5DZ40_9BACT</name>
<proteinExistence type="predicted"/>
<keyword evidence="2" id="KW-1185">Reference proteome</keyword>
<comment type="caution">
    <text evidence="1">The sequence shown here is derived from an EMBL/GenBank/DDBJ whole genome shotgun (WGS) entry which is preliminary data.</text>
</comment>
<protein>
    <submittedName>
        <fullName evidence="1">Uncharacterized protein</fullName>
    </submittedName>
</protein>